<dbReference type="Gene3D" id="3.90.1150.10">
    <property type="entry name" value="Aspartate Aminotransferase, domain 1"/>
    <property type="match status" value="1"/>
</dbReference>
<dbReference type="Gene3D" id="3.40.640.10">
    <property type="entry name" value="Type I PLP-dependent aspartate aminotransferase-like (Major domain)"/>
    <property type="match status" value="1"/>
</dbReference>
<keyword evidence="3 6" id="KW-0808">Transferase</keyword>
<protein>
    <submittedName>
        <fullName evidence="6">Putrescine aminotransferase</fullName>
        <ecNumber evidence="6">2.6.1.82</ecNumber>
    </submittedName>
</protein>
<dbReference type="CDD" id="cd00610">
    <property type="entry name" value="OAT_like"/>
    <property type="match status" value="1"/>
</dbReference>
<evidence type="ECO:0000313" key="7">
    <source>
        <dbReference type="Proteomes" id="UP000236173"/>
    </source>
</evidence>
<dbReference type="EC" id="2.6.1.82" evidence="6"/>
<evidence type="ECO:0000313" key="6">
    <source>
        <dbReference type="EMBL" id="GBC97809.1"/>
    </source>
</evidence>
<accession>A0A2H5X9E5</accession>
<dbReference type="SUPFAM" id="SSF53383">
    <property type="entry name" value="PLP-dependent transferases"/>
    <property type="match status" value="1"/>
</dbReference>
<dbReference type="GO" id="GO:0030170">
    <property type="term" value="F:pyridoxal phosphate binding"/>
    <property type="evidence" value="ECO:0007669"/>
    <property type="project" value="InterPro"/>
</dbReference>
<keyword evidence="4 5" id="KW-0663">Pyridoxal phosphate</keyword>
<sequence length="416" mass="44427">MAAVNERVARLYAEHLNPGLARLMKFAGLDAVEHRAEGVWVYDHDGNRYLDFLGGFGALNFGHRHPAIVAAVQAQLQTMPLSSRVLFNELQAELAAQLAAIAPGDLQFCFFCHSGTEAVEACIKFARLATGRRKIVAMHNAYHGKTLGALSASGREIYRQPFEPLLEWFVHVPFGDAGAVAQAVDDDTAAVIVEPIQGEGGVIVPPDDFLPKVREICDRAGALLIADEVQTGLGRTGKNFAVEHWQVIPDVMALAKSLGGGVMPLGAAIGTRRVFEPLFDNPLLHSSTLGGNPLACAAGLAALQVLQQGRLADRAAATGDLLLQGLHQLHAAFADLIVAVRGKGLLVGIEFADADIALLTAAGMLQRRVLTAYTLNNPCVIRLEPPLIVEPEHIDLALSALADSLAQVRQLLSVLR</sequence>
<dbReference type="PIRSF" id="PIRSF000521">
    <property type="entry name" value="Transaminase_4ab_Lys_Orn"/>
    <property type="match status" value="1"/>
</dbReference>
<comment type="similarity">
    <text evidence="5">Belongs to the class-III pyridoxal-phosphate-dependent aminotransferase family.</text>
</comment>
<dbReference type="InterPro" id="IPR050103">
    <property type="entry name" value="Class-III_PLP-dep_AT"/>
</dbReference>
<dbReference type="GO" id="GO:0042802">
    <property type="term" value="F:identical protein binding"/>
    <property type="evidence" value="ECO:0007669"/>
    <property type="project" value="TreeGrafter"/>
</dbReference>
<dbReference type="InterPro" id="IPR015421">
    <property type="entry name" value="PyrdxlP-dep_Trfase_major"/>
</dbReference>
<dbReference type="Pfam" id="PF00202">
    <property type="entry name" value="Aminotran_3"/>
    <property type="match status" value="1"/>
</dbReference>
<keyword evidence="2 6" id="KW-0032">Aminotransferase</keyword>
<evidence type="ECO:0000256" key="5">
    <source>
        <dbReference type="RuleBase" id="RU003560"/>
    </source>
</evidence>
<dbReference type="FunFam" id="3.40.640.10:FF:000004">
    <property type="entry name" value="Acetylornithine aminotransferase"/>
    <property type="match status" value="1"/>
</dbReference>
<proteinExistence type="inferred from homology"/>
<dbReference type="InterPro" id="IPR049704">
    <property type="entry name" value="Aminotrans_3_PPA_site"/>
</dbReference>
<evidence type="ECO:0000256" key="4">
    <source>
        <dbReference type="ARBA" id="ARBA00022898"/>
    </source>
</evidence>
<evidence type="ECO:0000256" key="1">
    <source>
        <dbReference type="ARBA" id="ARBA00001933"/>
    </source>
</evidence>
<dbReference type="InterPro" id="IPR005814">
    <property type="entry name" value="Aminotrans_3"/>
</dbReference>
<dbReference type="AlphaFoldDB" id="A0A2H5X9E5"/>
<dbReference type="PROSITE" id="PS00600">
    <property type="entry name" value="AA_TRANSFER_CLASS_3"/>
    <property type="match status" value="1"/>
</dbReference>
<dbReference type="PANTHER" id="PTHR11986:SF79">
    <property type="entry name" value="ACETYLORNITHINE AMINOTRANSFERASE, MITOCHONDRIAL"/>
    <property type="match status" value="1"/>
</dbReference>
<dbReference type="PANTHER" id="PTHR11986">
    <property type="entry name" value="AMINOTRANSFERASE CLASS III"/>
    <property type="match status" value="1"/>
</dbReference>
<comment type="cofactor">
    <cofactor evidence="1">
        <name>pyridoxal 5'-phosphate</name>
        <dbReference type="ChEBI" id="CHEBI:597326"/>
    </cofactor>
</comment>
<reference evidence="7" key="1">
    <citation type="submission" date="2017-09" db="EMBL/GenBank/DDBJ databases">
        <title>Metaegenomics of thermophilic ammonia-oxidizing enrichment culture.</title>
        <authorList>
            <person name="Kato S."/>
            <person name="Suzuki K."/>
        </authorList>
    </citation>
    <scope>NUCLEOTIDE SEQUENCE [LARGE SCALE GENOMIC DNA]</scope>
</reference>
<comment type="caution">
    <text evidence="6">The sequence shown here is derived from an EMBL/GenBank/DDBJ whole genome shotgun (WGS) entry which is preliminary data.</text>
</comment>
<evidence type="ECO:0000256" key="3">
    <source>
        <dbReference type="ARBA" id="ARBA00022679"/>
    </source>
</evidence>
<evidence type="ECO:0000256" key="2">
    <source>
        <dbReference type="ARBA" id="ARBA00022576"/>
    </source>
</evidence>
<dbReference type="InterPro" id="IPR015424">
    <property type="entry name" value="PyrdxlP-dep_Trfase"/>
</dbReference>
<gene>
    <name evidence="6" type="primary">patA</name>
    <name evidence="6" type="ORF">HRbin17_00304</name>
</gene>
<name>A0A2H5X9E5_9BACT</name>
<dbReference type="InterPro" id="IPR015422">
    <property type="entry name" value="PyrdxlP-dep_Trfase_small"/>
</dbReference>
<dbReference type="EMBL" id="BEHT01000002">
    <property type="protein sequence ID" value="GBC97809.1"/>
    <property type="molecule type" value="Genomic_DNA"/>
</dbReference>
<organism evidence="6 7">
    <name type="scientific">Candidatus Fervidibacter japonicus</name>
    <dbReference type="NCBI Taxonomy" id="2035412"/>
    <lineage>
        <taxon>Bacteria</taxon>
        <taxon>Candidatus Fervidibacterota</taxon>
        <taxon>Candidatus Fervidibacter</taxon>
    </lineage>
</organism>
<dbReference type="Proteomes" id="UP000236173">
    <property type="component" value="Unassembled WGS sequence"/>
</dbReference>
<dbReference type="GO" id="GO:0033094">
    <property type="term" value="F:putrescine--2-oxoglutarate transaminase activity"/>
    <property type="evidence" value="ECO:0007669"/>
    <property type="project" value="UniProtKB-EC"/>
</dbReference>